<dbReference type="Proteomes" id="UP001499841">
    <property type="component" value="Unassembled WGS sequence"/>
</dbReference>
<evidence type="ECO:0000313" key="1">
    <source>
        <dbReference type="EMBL" id="GAA4288558.1"/>
    </source>
</evidence>
<evidence type="ECO:0008006" key="3">
    <source>
        <dbReference type="Google" id="ProtNLM"/>
    </source>
</evidence>
<organism evidence="1 2">
    <name type="scientific">Georgenia daeguensis</name>
    <dbReference type="NCBI Taxonomy" id="908355"/>
    <lineage>
        <taxon>Bacteria</taxon>
        <taxon>Bacillati</taxon>
        <taxon>Actinomycetota</taxon>
        <taxon>Actinomycetes</taxon>
        <taxon>Micrococcales</taxon>
        <taxon>Bogoriellaceae</taxon>
        <taxon>Georgenia</taxon>
    </lineage>
</organism>
<dbReference type="InterPro" id="IPR050471">
    <property type="entry name" value="AB_hydrolase"/>
</dbReference>
<comment type="caution">
    <text evidence="1">The sequence shown here is derived from an EMBL/GenBank/DDBJ whole genome shotgun (WGS) entry which is preliminary data.</text>
</comment>
<reference evidence="2" key="1">
    <citation type="journal article" date="2019" name="Int. J. Syst. Evol. Microbiol.">
        <title>The Global Catalogue of Microorganisms (GCM) 10K type strain sequencing project: providing services to taxonomists for standard genome sequencing and annotation.</title>
        <authorList>
            <consortium name="The Broad Institute Genomics Platform"/>
            <consortium name="The Broad Institute Genome Sequencing Center for Infectious Disease"/>
            <person name="Wu L."/>
            <person name="Ma J."/>
        </authorList>
    </citation>
    <scope>NUCLEOTIDE SEQUENCE [LARGE SCALE GENOMIC DNA]</scope>
    <source>
        <strain evidence="2">JCM 17459</strain>
    </source>
</reference>
<evidence type="ECO:0000313" key="2">
    <source>
        <dbReference type="Proteomes" id="UP001499841"/>
    </source>
</evidence>
<dbReference type="PANTHER" id="PTHR43433">
    <property type="entry name" value="HYDROLASE, ALPHA/BETA FOLD FAMILY PROTEIN"/>
    <property type="match status" value="1"/>
</dbReference>
<sequence length="280" mass="29052">MEIVEGTLTGGLPYLAFGGGPALVVLAGLEAENANPTGATRAQELRGLRGYAQHFRVHVVRRPPGLTAGVTMAGLADLHARALADRFGEPVDVLGSSTGGSVALQLAVDHPDAVRRLVLQSAACRLSDRGRAAQRRLAEHAAAGEYARGVAELAPVMTATAAGALVMGAVLRLAGRSMVPADPTDLLRTIDAEDAFDVCDRLGAVRAPTLVVAGARDGFYSPELFRRTAAGIPGGRLRLYPRMGHVGPFMSGRVRADVLRFLAGEPVGAVAPAVRGTWAG</sequence>
<proteinExistence type="predicted"/>
<dbReference type="InterPro" id="IPR029058">
    <property type="entry name" value="AB_hydrolase_fold"/>
</dbReference>
<accession>A0ABP8EX31</accession>
<dbReference type="EMBL" id="BAABBA010000015">
    <property type="protein sequence ID" value="GAA4288558.1"/>
    <property type="molecule type" value="Genomic_DNA"/>
</dbReference>
<dbReference type="Gene3D" id="3.40.50.1820">
    <property type="entry name" value="alpha/beta hydrolase"/>
    <property type="match status" value="1"/>
</dbReference>
<protein>
    <recommendedName>
        <fullName evidence="3">Alpha/beta fold hydrolase</fullName>
    </recommendedName>
</protein>
<dbReference type="PANTHER" id="PTHR43433:SF5">
    <property type="entry name" value="AB HYDROLASE-1 DOMAIN-CONTAINING PROTEIN"/>
    <property type="match status" value="1"/>
</dbReference>
<name>A0ABP8EX31_9MICO</name>
<dbReference type="InterPro" id="IPR000073">
    <property type="entry name" value="AB_hydrolase_1"/>
</dbReference>
<gene>
    <name evidence="1" type="ORF">GCM10022262_29180</name>
</gene>
<dbReference type="RefSeq" id="WP_345042635.1">
    <property type="nucleotide sequence ID" value="NZ_BAABBA010000015.1"/>
</dbReference>
<keyword evidence="2" id="KW-1185">Reference proteome</keyword>
<dbReference type="PRINTS" id="PR00111">
    <property type="entry name" value="ABHYDROLASE"/>
</dbReference>
<dbReference type="SUPFAM" id="SSF53474">
    <property type="entry name" value="alpha/beta-Hydrolases"/>
    <property type="match status" value="1"/>
</dbReference>